<proteinExistence type="predicted"/>
<organism evidence="1 2">
    <name type="scientific">Mytilus coruscus</name>
    <name type="common">Sea mussel</name>
    <dbReference type="NCBI Taxonomy" id="42192"/>
    <lineage>
        <taxon>Eukaryota</taxon>
        <taxon>Metazoa</taxon>
        <taxon>Spiralia</taxon>
        <taxon>Lophotrochozoa</taxon>
        <taxon>Mollusca</taxon>
        <taxon>Bivalvia</taxon>
        <taxon>Autobranchia</taxon>
        <taxon>Pteriomorphia</taxon>
        <taxon>Mytilida</taxon>
        <taxon>Mytiloidea</taxon>
        <taxon>Mytilidae</taxon>
        <taxon>Mytilinae</taxon>
        <taxon>Mytilus</taxon>
    </lineage>
</organism>
<reference evidence="1 2" key="1">
    <citation type="submission" date="2020-06" db="EMBL/GenBank/DDBJ databases">
        <authorList>
            <person name="Li R."/>
            <person name="Bekaert M."/>
        </authorList>
    </citation>
    <scope>NUCLEOTIDE SEQUENCE [LARGE SCALE GENOMIC DNA]</scope>
    <source>
        <strain evidence="2">wild</strain>
    </source>
</reference>
<dbReference type="OrthoDB" id="6140795at2759"/>
<gene>
    <name evidence="1" type="ORF">MCOR_6142</name>
</gene>
<dbReference type="EMBL" id="CACVKT020001126">
    <property type="protein sequence ID" value="CAC5365474.1"/>
    <property type="molecule type" value="Genomic_DNA"/>
</dbReference>
<name>A0A6J8AE38_MYTCO</name>
<protein>
    <submittedName>
        <fullName evidence="1">Uncharacterized protein</fullName>
    </submittedName>
</protein>
<keyword evidence="2" id="KW-1185">Reference proteome</keyword>
<dbReference type="AlphaFoldDB" id="A0A6J8AE38"/>
<sequence length="194" mass="21840">MIHLGIGETQLNNLLSIINVHCIDHKSLKRRENEIAPIIKQNAKTSENNFLLEEEIGSLVIGEHSAAALKTDLEKVFQNKLLPKANQLSKLCSSQANERFNSTVASKAPKRIHYSGSASLGYQFWFAVLQKNQGYEYMSKVNKAADMSPGKETMKRAGKINVRRARKSVKSKPKECKTIRIKLKHKRLAKNVAK</sequence>
<accession>A0A6J8AE38</accession>
<evidence type="ECO:0000313" key="2">
    <source>
        <dbReference type="Proteomes" id="UP000507470"/>
    </source>
</evidence>
<dbReference type="Proteomes" id="UP000507470">
    <property type="component" value="Unassembled WGS sequence"/>
</dbReference>
<evidence type="ECO:0000313" key="1">
    <source>
        <dbReference type="EMBL" id="CAC5365474.1"/>
    </source>
</evidence>